<feature type="transmembrane region" description="Helical" evidence="2">
    <location>
        <begin position="381"/>
        <end position="401"/>
    </location>
</feature>
<dbReference type="EMBL" id="FRCB01000002">
    <property type="protein sequence ID" value="SHL75198.1"/>
    <property type="molecule type" value="Genomic_DNA"/>
</dbReference>
<name>A0A1M7D6Y9_9RHOB</name>
<feature type="transmembrane region" description="Helical" evidence="2">
    <location>
        <begin position="170"/>
        <end position="193"/>
    </location>
</feature>
<dbReference type="GO" id="GO:0022857">
    <property type="term" value="F:transmembrane transporter activity"/>
    <property type="evidence" value="ECO:0007669"/>
    <property type="project" value="UniProtKB-UniRule"/>
</dbReference>
<evidence type="ECO:0000256" key="1">
    <source>
        <dbReference type="RuleBase" id="RU369079"/>
    </source>
</evidence>
<evidence type="ECO:0000256" key="2">
    <source>
        <dbReference type="SAM" id="Phobius"/>
    </source>
</evidence>
<gene>
    <name evidence="4" type="ORF">SAMN05443432_102452</name>
</gene>
<feature type="transmembrane region" description="Helical" evidence="2">
    <location>
        <begin position="490"/>
        <end position="508"/>
    </location>
</feature>
<feature type="transmembrane region" description="Helical" evidence="2">
    <location>
        <begin position="38"/>
        <end position="57"/>
    </location>
</feature>
<dbReference type="NCBIfam" id="TIGR02123">
    <property type="entry name" value="TRAP_fused"/>
    <property type="match status" value="1"/>
</dbReference>
<feature type="transmembrane region" description="Helical" evidence="2">
    <location>
        <begin position="103"/>
        <end position="124"/>
    </location>
</feature>
<keyword evidence="1" id="KW-0997">Cell inner membrane</keyword>
<dbReference type="RefSeq" id="WP_149778770.1">
    <property type="nucleotide sequence ID" value="NZ_FRCB01000002.1"/>
</dbReference>
<feature type="transmembrane region" description="Helical" evidence="2">
    <location>
        <begin position="703"/>
        <end position="729"/>
    </location>
</feature>
<dbReference type="GO" id="GO:0005886">
    <property type="term" value="C:plasma membrane"/>
    <property type="evidence" value="ECO:0007669"/>
    <property type="project" value="UniProtKB-SubCell"/>
</dbReference>
<feature type="domain" description="TRAP C4-dicarboxylate transport system permease DctM subunit" evidence="3">
    <location>
        <begin position="430"/>
        <end position="658"/>
    </location>
</feature>
<keyword evidence="2" id="KW-0812">Transmembrane</keyword>
<evidence type="ECO:0000313" key="5">
    <source>
        <dbReference type="Proteomes" id="UP000322545"/>
    </source>
</evidence>
<dbReference type="AlphaFoldDB" id="A0A1M7D6Y9"/>
<feature type="transmembrane region" description="Helical" evidence="2">
    <location>
        <begin position="600"/>
        <end position="621"/>
    </location>
</feature>
<keyword evidence="5" id="KW-1185">Reference proteome</keyword>
<accession>A0A1M7D6Y9</accession>
<feature type="transmembrane region" description="Helical" evidence="2">
    <location>
        <begin position="407"/>
        <end position="423"/>
    </location>
</feature>
<feature type="domain" description="TRAP C4-dicarboxylate transport system permease DctM subunit" evidence="3">
    <location>
        <begin position="155"/>
        <end position="422"/>
    </location>
</feature>
<keyword evidence="2" id="KW-1133">Transmembrane helix</keyword>
<dbReference type="Proteomes" id="UP000322545">
    <property type="component" value="Unassembled WGS sequence"/>
</dbReference>
<reference evidence="4 5" key="1">
    <citation type="submission" date="2016-11" db="EMBL/GenBank/DDBJ databases">
        <authorList>
            <person name="Varghese N."/>
            <person name="Submissions S."/>
        </authorList>
    </citation>
    <scope>NUCLEOTIDE SEQUENCE [LARGE SCALE GENOMIC DNA]</scope>
    <source>
        <strain evidence="4 5">DSM 28249</strain>
    </source>
</reference>
<keyword evidence="1" id="KW-0813">Transport</keyword>
<dbReference type="Pfam" id="PF06808">
    <property type="entry name" value="DctM"/>
    <property type="match status" value="2"/>
</dbReference>
<dbReference type="PANTHER" id="PTHR43849">
    <property type="entry name" value="BLL3936 PROTEIN"/>
    <property type="match status" value="1"/>
</dbReference>
<dbReference type="InterPro" id="IPR011853">
    <property type="entry name" value="TRAP_DctM-Dct_fused"/>
</dbReference>
<comment type="subcellular location">
    <subcellularLocation>
        <location evidence="1">Cell inner membrane</location>
        <topology evidence="1">Multi-pass membrane protein</topology>
    </subcellularLocation>
</comment>
<organism evidence="4 5">
    <name type="scientific">Roseovarius litoreus</name>
    <dbReference type="NCBI Taxonomy" id="1155722"/>
    <lineage>
        <taxon>Bacteria</taxon>
        <taxon>Pseudomonadati</taxon>
        <taxon>Pseudomonadota</taxon>
        <taxon>Alphaproteobacteria</taxon>
        <taxon>Rhodobacterales</taxon>
        <taxon>Roseobacteraceae</taxon>
        <taxon>Roseovarius</taxon>
    </lineage>
</organism>
<evidence type="ECO:0000313" key="4">
    <source>
        <dbReference type="EMBL" id="SHL75198.1"/>
    </source>
</evidence>
<feature type="transmembrane region" description="Helical" evidence="2">
    <location>
        <begin position="336"/>
        <end position="360"/>
    </location>
</feature>
<sequence>MASDRTSSTLDARQLEELEKKYDSALNTRDNGPTLKTAIYWATILFAAYHVWTAGFGTPVDHVHMGIHLAGLFLFIFLYFPVKRTPASLSYEGAGLLKPGNVPLYDWAIALAGMLAALFLWISWRGLEIFGLDIPEQALRQGNPTTPDVILGTILIFATLEIARRTIGFVLPLIILVFMGYALFGPSMPVQILQHPGVDWHQFVNNMYFPSEGIFGITLWVVSTVVFHFVLFGVVAQRMGLGQFFVDNAMMLAGRYTGGPAKVSVVSSAFFGTISGSSIANTVSTGSLTIPNMKKMGYPGYFAGGVEAASSAGGQITPPIMGAASFLMAEYLEVPYTTIVIAAIVPALMHYIGVLSIVHFTAKRLGLKAYPKEELPKFLQVWKDGWYTIIPLIALLIVLFSGYSPNMAAFMGLLLCIVVGFCGFDRPLTLAIPLGLLAFIFWKASPASGEGFSATLAGILAALTIIGSLHRNERKDFKDLLDSFHVGVQYALAVGAASAAVGIVVGVINTTGVGFRMGFMVTNGAADMAAWLHPFVGWIPAEAFSLSALQQFISLVLIAMACILMGAGLPTTALYIMLVAVATPALSQLGVPPLATHMFVLYYGVISEITPPVCASAYAAAGIAGANPFRTGLNAFTLGLGKLLVPMVFVYAPVILIVLPEYFTLMSFLQVSLTCAAGVFVIGTAVAGYFIDRMGGFERFLMVVGGLLLVAPSGSSDLLSLAVIGLVLVPQVLRKRAEKAVEDAAGQ</sequence>
<protein>
    <submittedName>
        <fullName evidence="4">TRAP transporter, 4TM/12TM fusion protein</fullName>
    </submittedName>
</protein>
<keyword evidence="1" id="KW-1003">Cell membrane</keyword>
<feature type="transmembrane region" description="Helical" evidence="2">
    <location>
        <begin position="671"/>
        <end position="691"/>
    </location>
</feature>
<proteinExistence type="predicted"/>
<feature type="transmembrane region" description="Helical" evidence="2">
    <location>
        <begin position="213"/>
        <end position="235"/>
    </location>
</feature>
<keyword evidence="2" id="KW-0472">Membrane</keyword>
<feature type="transmembrane region" description="Helical" evidence="2">
    <location>
        <begin position="451"/>
        <end position="469"/>
    </location>
</feature>
<comment type="function">
    <text evidence="1">Part of the tripartite ATP-independent periplasmic (TRAP) transport system.</text>
</comment>
<dbReference type="InterPro" id="IPR010656">
    <property type="entry name" value="DctM"/>
</dbReference>
<feature type="transmembrane region" description="Helical" evidence="2">
    <location>
        <begin position="633"/>
        <end position="659"/>
    </location>
</feature>
<dbReference type="PANTHER" id="PTHR43849:SF2">
    <property type="entry name" value="BLL3936 PROTEIN"/>
    <property type="match status" value="1"/>
</dbReference>
<evidence type="ECO:0000259" key="3">
    <source>
        <dbReference type="Pfam" id="PF06808"/>
    </source>
</evidence>
<feature type="transmembrane region" description="Helical" evidence="2">
    <location>
        <begin position="556"/>
        <end position="580"/>
    </location>
</feature>
<feature type="transmembrane region" description="Helical" evidence="2">
    <location>
        <begin position="63"/>
        <end position="82"/>
    </location>
</feature>